<sequence>MSLLRVIVMLTISGCAVVFGGEALDTLIRANDGYHIDELFLALNLADVLALGSSLLLVADFSNGARRPDCHQAKPHWLQFHDALTSLSIRQVLHLFLMSIPLTFSRGQDRLAAFRFCTAAASKTGPPLRGALTA</sequence>
<dbReference type="EMBL" id="QDFR01000005">
    <property type="protein sequence ID" value="PVE52434.1"/>
    <property type="molecule type" value="Genomic_DNA"/>
</dbReference>
<feature type="transmembrane region" description="Helical" evidence="1">
    <location>
        <begin position="39"/>
        <end position="59"/>
    </location>
</feature>
<organism evidence="2 3">
    <name type="scientific">Rhizobium rhizogenes</name>
    <name type="common">Agrobacterium rhizogenes</name>
    <dbReference type="NCBI Taxonomy" id="359"/>
    <lineage>
        <taxon>Bacteria</taxon>
        <taxon>Pseudomonadati</taxon>
        <taxon>Pseudomonadota</taxon>
        <taxon>Alphaproteobacteria</taxon>
        <taxon>Hyphomicrobiales</taxon>
        <taxon>Rhizobiaceae</taxon>
        <taxon>Rhizobium/Agrobacterium group</taxon>
        <taxon>Rhizobium</taxon>
    </lineage>
</organism>
<dbReference type="AlphaFoldDB" id="A0AA92C1M6"/>
<gene>
    <name evidence="2" type="ORF">DC430_16510</name>
</gene>
<name>A0AA92C1M6_RHIRH</name>
<keyword evidence="1" id="KW-0812">Transmembrane</keyword>
<reference evidence="2 3" key="1">
    <citation type="submission" date="2018-04" db="EMBL/GenBank/DDBJ databases">
        <authorList>
            <person name="Hagen T."/>
        </authorList>
    </citation>
    <scope>NUCLEOTIDE SEQUENCE [LARGE SCALE GENOMIC DNA]</scope>
    <source>
        <strain evidence="2 3">TPD7009</strain>
    </source>
</reference>
<comment type="caution">
    <text evidence="2">The sequence shown here is derived from an EMBL/GenBank/DDBJ whole genome shotgun (WGS) entry which is preliminary data.</text>
</comment>
<evidence type="ECO:0000256" key="1">
    <source>
        <dbReference type="SAM" id="Phobius"/>
    </source>
</evidence>
<protein>
    <submittedName>
        <fullName evidence="2">Uncharacterized protein</fullName>
    </submittedName>
</protein>
<accession>A0AA92C1M6</accession>
<evidence type="ECO:0000313" key="2">
    <source>
        <dbReference type="EMBL" id="PVE52434.1"/>
    </source>
</evidence>
<keyword evidence="1" id="KW-1133">Transmembrane helix</keyword>
<dbReference type="Proteomes" id="UP000244335">
    <property type="component" value="Unassembled WGS sequence"/>
</dbReference>
<evidence type="ECO:0000313" key="3">
    <source>
        <dbReference type="Proteomes" id="UP000244335"/>
    </source>
</evidence>
<keyword evidence="1" id="KW-0472">Membrane</keyword>
<proteinExistence type="predicted"/>